<dbReference type="Proteomes" id="UP000759537">
    <property type="component" value="Unassembled WGS sequence"/>
</dbReference>
<dbReference type="OrthoDB" id="2575061at2759"/>
<protein>
    <submittedName>
        <fullName evidence="1">Uncharacterized protein</fullName>
    </submittedName>
</protein>
<comment type="caution">
    <text evidence="1">The sequence shown here is derived from an EMBL/GenBank/DDBJ whole genome shotgun (WGS) entry which is preliminary data.</text>
</comment>
<organism evidence="1 2">
    <name type="scientific">Russula ochroleuca</name>
    <dbReference type="NCBI Taxonomy" id="152965"/>
    <lineage>
        <taxon>Eukaryota</taxon>
        <taxon>Fungi</taxon>
        <taxon>Dikarya</taxon>
        <taxon>Basidiomycota</taxon>
        <taxon>Agaricomycotina</taxon>
        <taxon>Agaricomycetes</taxon>
        <taxon>Russulales</taxon>
        <taxon>Russulaceae</taxon>
        <taxon>Russula</taxon>
    </lineage>
</organism>
<gene>
    <name evidence="1" type="ORF">DFH94DRAFT_758868</name>
</gene>
<proteinExistence type="predicted"/>
<name>A0A9P5MRS2_9AGAM</name>
<reference evidence="1" key="1">
    <citation type="submission" date="2019-10" db="EMBL/GenBank/DDBJ databases">
        <authorList>
            <consortium name="DOE Joint Genome Institute"/>
            <person name="Kuo A."/>
            <person name="Miyauchi S."/>
            <person name="Kiss E."/>
            <person name="Drula E."/>
            <person name="Kohler A."/>
            <person name="Sanchez-Garcia M."/>
            <person name="Andreopoulos B."/>
            <person name="Barry K.W."/>
            <person name="Bonito G."/>
            <person name="Buee M."/>
            <person name="Carver A."/>
            <person name="Chen C."/>
            <person name="Cichocki N."/>
            <person name="Clum A."/>
            <person name="Culley D."/>
            <person name="Crous P.W."/>
            <person name="Fauchery L."/>
            <person name="Girlanda M."/>
            <person name="Hayes R."/>
            <person name="Keri Z."/>
            <person name="LaButti K."/>
            <person name="Lipzen A."/>
            <person name="Lombard V."/>
            <person name="Magnuson J."/>
            <person name="Maillard F."/>
            <person name="Morin E."/>
            <person name="Murat C."/>
            <person name="Nolan M."/>
            <person name="Ohm R."/>
            <person name="Pangilinan J."/>
            <person name="Pereira M."/>
            <person name="Perotto S."/>
            <person name="Peter M."/>
            <person name="Riley R."/>
            <person name="Sitrit Y."/>
            <person name="Stielow B."/>
            <person name="Szollosi G."/>
            <person name="Zifcakova L."/>
            <person name="Stursova M."/>
            <person name="Spatafora J.W."/>
            <person name="Tedersoo L."/>
            <person name="Vaario L.-M."/>
            <person name="Yamada A."/>
            <person name="Yan M."/>
            <person name="Wang P."/>
            <person name="Xu J."/>
            <person name="Bruns T."/>
            <person name="Baldrian P."/>
            <person name="Vilgalys R."/>
            <person name="Henrissat B."/>
            <person name="Grigoriev I.V."/>
            <person name="Hibbett D."/>
            <person name="Nagy L.G."/>
            <person name="Martin F.M."/>
        </authorList>
    </citation>
    <scope>NUCLEOTIDE SEQUENCE</scope>
    <source>
        <strain evidence="1">Prilba</strain>
    </source>
</reference>
<dbReference type="EMBL" id="WHVB01000015">
    <property type="protein sequence ID" value="KAF8476384.1"/>
    <property type="molecule type" value="Genomic_DNA"/>
</dbReference>
<dbReference type="AlphaFoldDB" id="A0A9P5MRS2"/>
<keyword evidence="2" id="KW-1185">Reference proteome</keyword>
<reference evidence="1" key="2">
    <citation type="journal article" date="2020" name="Nat. Commun.">
        <title>Large-scale genome sequencing of mycorrhizal fungi provides insights into the early evolution of symbiotic traits.</title>
        <authorList>
            <person name="Miyauchi S."/>
            <person name="Kiss E."/>
            <person name="Kuo A."/>
            <person name="Drula E."/>
            <person name="Kohler A."/>
            <person name="Sanchez-Garcia M."/>
            <person name="Morin E."/>
            <person name="Andreopoulos B."/>
            <person name="Barry K.W."/>
            <person name="Bonito G."/>
            <person name="Buee M."/>
            <person name="Carver A."/>
            <person name="Chen C."/>
            <person name="Cichocki N."/>
            <person name="Clum A."/>
            <person name="Culley D."/>
            <person name="Crous P.W."/>
            <person name="Fauchery L."/>
            <person name="Girlanda M."/>
            <person name="Hayes R.D."/>
            <person name="Keri Z."/>
            <person name="LaButti K."/>
            <person name="Lipzen A."/>
            <person name="Lombard V."/>
            <person name="Magnuson J."/>
            <person name="Maillard F."/>
            <person name="Murat C."/>
            <person name="Nolan M."/>
            <person name="Ohm R.A."/>
            <person name="Pangilinan J."/>
            <person name="Pereira M.F."/>
            <person name="Perotto S."/>
            <person name="Peter M."/>
            <person name="Pfister S."/>
            <person name="Riley R."/>
            <person name="Sitrit Y."/>
            <person name="Stielow J.B."/>
            <person name="Szollosi G."/>
            <person name="Zifcakova L."/>
            <person name="Stursova M."/>
            <person name="Spatafora J.W."/>
            <person name="Tedersoo L."/>
            <person name="Vaario L.M."/>
            <person name="Yamada A."/>
            <person name="Yan M."/>
            <person name="Wang P."/>
            <person name="Xu J."/>
            <person name="Bruns T."/>
            <person name="Baldrian P."/>
            <person name="Vilgalys R."/>
            <person name="Dunand C."/>
            <person name="Henrissat B."/>
            <person name="Grigoriev I.V."/>
            <person name="Hibbett D."/>
            <person name="Nagy L.G."/>
            <person name="Martin F.M."/>
        </authorList>
    </citation>
    <scope>NUCLEOTIDE SEQUENCE</scope>
    <source>
        <strain evidence="1">Prilba</strain>
    </source>
</reference>
<accession>A0A9P5MRS2</accession>
<evidence type="ECO:0000313" key="1">
    <source>
        <dbReference type="EMBL" id="KAF8476384.1"/>
    </source>
</evidence>
<evidence type="ECO:0000313" key="2">
    <source>
        <dbReference type="Proteomes" id="UP000759537"/>
    </source>
</evidence>
<sequence length="75" mass="8426">MLSPLGIWYLPILSSPAFNFVAMSSYNCVCFLQHIRSSASFPCVSSSAVLPSAEGLLRMRLQKRATYMCRTFQRS</sequence>